<reference evidence="3" key="1">
    <citation type="journal article" date="2020" name="Stud. Mycol.">
        <title>101 Dothideomycetes genomes: a test case for predicting lifestyles and emergence of pathogens.</title>
        <authorList>
            <person name="Haridas S."/>
            <person name="Albert R."/>
            <person name="Binder M."/>
            <person name="Bloem J."/>
            <person name="Labutti K."/>
            <person name="Salamov A."/>
            <person name="Andreopoulos B."/>
            <person name="Baker S."/>
            <person name="Barry K."/>
            <person name="Bills G."/>
            <person name="Bluhm B."/>
            <person name="Cannon C."/>
            <person name="Castanera R."/>
            <person name="Culley D."/>
            <person name="Daum C."/>
            <person name="Ezra D."/>
            <person name="Gonzalez J."/>
            <person name="Henrissat B."/>
            <person name="Kuo A."/>
            <person name="Liang C."/>
            <person name="Lipzen A."/>
            <person name="Lutzoni F."/>
            <person name="Magnuson J."/>
            <person name="Mondo S."/>
            <person name="Nolan M."/>
            <person name="Ohm R."/>
            <person name="Pangilinan J."/>
            <person name="Park H.-J."/>
            <person name="Ramirez L."/>
            <person name="Alfaro M."/>
            <person name="Sun H."/>
            <person name="Tritt A."/>
            <person name="Yoshinaga Y."/>
            <person name="Zwiers L.-H."/>
            <person name="Turgeon B."/>
            <person name="Goodwin S."/>
            <person name="Spatafora J."/>
            <person name="Crous P."/>
            <person name="Grigoriev I."/>
        </authorList>
    </citation>
    <scope>NUCLEOTIDE SEQUENCE</scope>
    <source>
        <strain evidence="3">CBS 125425</strain>
    </source>
</reference>
<dbReference type="OrthoDB" id="543156at2759"/>
<dbReference type="InterPro" id="IPR052158">
    <property type="entry name" value="INH-QAR"/>
</dbReference>
<organism evidence="3 4">
    <name type="scientific">Polyplosphaeria fusca</name>
    <dbReference type="NCBI Taxonomy" id="682080"/>
    <lineage>
        <taxon>Eukaryota</taxon>
        <taxon>Fungi</taxon>
        <taxon>Dikarya</taxon>
        <taxon>Ascomycota</taxon>
        <taxon>Pezizomycotina</taxon>
        <taxon>Dothideomycetes</taxon>
        <taxon>Pleosporomycetidae</taxon>
        <taxon>Pleosporales</taxon>
        <taxon>Tetraplosphaeriaceae</taxon>
        <taxon>Polyplosphaeria</taxon>
    </lineage>
</organism>
<dbReference type="EMBL" id="ML996174">
    <property type="protein sequence ID" value="KAF2732612.1"/>
    <property type="molecule type" value="Genomic_DNA"/>
</dbReference>
<evidence type="ECO:0000313" key="4">
    <source>
        <dbReference type="Proteomes" id="UP000799444"/>
    </source>
</evidence>
<feature type="domain" description="DJ-1/PfpI" evidence="2">
    <location>
        <begin position="114"/>
        <end position="215"/>
    </location>
</feature>
<keyword evidence="3" id="KW-0315">Glutamine amidotransferase</keyword>
<dbReference type="PANTHER" id="PTHR43130:SF15">
    <property type="entry name" value="THIJ_PFPI FAMILY PROTEIN (AFU_ORTHOLOGUE AFUA_5G14240)"/>
    <property type="match status" value="1"/>
</dbReference>
<proteinExistence type="predicted"/>
<dbReference type="Gene3D" id="3.40.50.880">
    <property type="match status" value="1"/>
</dbReference>
<name>A0A9P4UXZ1_9PLEO</name>
<comment type="caution">
    <text evidence="3">The sequence shown here is derived from an EMBL/GenBank/DDBJ whole genome shotgun (WGS) entry which is preliminary data.</text>
</comment>
<dbReference type="InterPro" id="IPR029062">
    <property type="entry name" value="Class_I_gatase-like"/>
</dbReference>
<keyword evidence="4" id="KW-1185">Reference proteome</keyword>
<dbReference type="Proteomes" id="UP000799444">
    <property type="component" value="Unassembled WGS sequence"/>
</dbReference>
<feature type="signal peptide" evidence="1">
    <location>
        <begin position="1"/>
        <end position="18"/>
    </location>
</feature>
<feature type="chain" id="PRO_5040473078" evidence="1">
    <location>
        <begin position="19"/>
        <end position="252"/>
    </location>
</feature>
<evidence type="ECO:0000256" key="1">
    <source>
        <dbReference type="SAM" id="SignalP"/>
    </source>
</evidence>
<evidence type="ECO:0000313" key="3">
    <source>
        <dbReference type="EMBL" id="KAF2732612.1"/>
    </source>
</evidence>
<evidence type="ECO:0000259" key="2">
    <source>
        <dbReference type="Pfam" id="PF01965"/>
    </source>
</evidence>
<accession>A0A9P4UXZ1</accession>
<dbReference type="Pfam" id="PF01965">
    <property type="entry name" value="DJ-1_PfpI"/>
    <property type="match status" value="1"/>
</dbReference>
<gene>
    <name evidence="3" type="ORF">EJ04DRAFT_513770</name>
</gene>
<dbReference type="AlphaFoldDB" id="A0A9P4UXZ1"/>
<dbReference type="SUPFAM" id="SSF52317">
    <property type="entry name" value="Class I glutamine amidotransferase-like"/>
    <property type="match status" value="1"/>
</dbReference>
<keyword evidence="1" id="KW-0732">Signal</keyword>
<dbReference type="InterPro" id="IPR002818">
    <property type="entry name" value="DJ-1/PfpI"/>
</dbReference>
<dbReference type="PANTHER" id="PTHR43130">
    <property type="entry name" value="ARAC-FAMILY TRANSCRIPTIONAL REGULATOR"/>
    <property type="match status" value="1"/>
</dbReference>
<dbReference type="CDD" id="cd03139">
    <property type="entry name" value="GATase1_PfpI_2"/>
    <property type="match status" value="1"/>
</dbReference>
<sequence>MKKSPITLLLALSTLSLASDDRPPITNTSTLPTHFGILLTPSIDPTDIFGPLGVLSALSMYYINSTGKMHLSLLAPTLSHSTTNPPLANLDFGADLVPTLTFDEYEAGASESGPLHVLLVPGGGGARMNVSREIAFVKKVYPSLRYIISVCTGSTLLARAGVLDHRRATTNKKAWAWASSFGNNVSYQGAARWVRDGNVYTGSGVAAAIDTAYAFVGDVYGEEVSRWVADASEYTRWENASFDPFAERWGVV</sequence>
<protein>
    <submittedName>
        <fullName evidence="3">Class I glutamine amidotransferase-like protein</fullName>
    </submittedName>
</protein>